<evidence type="ECO:0000256" key="2">
    <source>
        <dbReference type="ARBA" id="ARBA00022722"/>
    </source>
</evidence>
<dbReference type="InterPro" id="IPR051132">
    <property type="entry name" value="3-5_Exonuclease_domain"/>
</dbReference>
<feature type="domain" description="3'-5' exonuclease" evidence="12">
    <location>
        <begin position="59"/>
        <end position="236"/>
    </location>
</feature>
<evidence type="ECO:0000256" key="7">
    <source>
        <dbReference type="ARBA" id="ARBA00023242"/>
    </source>
</evidence>
<organism evidence="13 14">
    <name type="scientific">Aphis glycines</name>
    <name type="common">Soybean aphid</name>
    <dbReference type="NCBI Taxonomy" id="307491"/>
    <lineage>
        <taxon>Eukaryota</taxon>
        <taxon>Metazoa</taxon>
        <taxon>Ecdysozoa</taxon>
        <taxon>Arthropoda</taxon>
        <taxon>Hexapoda</taxon>
        <taxon>Insecta</taxon>
        <taxon>Pterygota</taxon>
        <taxon>Neoptera</taxon>
        <taxon>Paraneoptera</taxon>
        <taxon>Hemiptera</taxon>
        <taxon>Sternorrhyncha</taxon>
        <taxon>Aphidomorpha</taxon>
        <taxon>Aphidoidea</taxon>
        <taxon>Aphididae</taxon>
        <taxon>Aphidini</taxon>
        <taxon>Aphis</taxon>
        <taxon>Aphis</taxon>
    </lineage>
</organism>
<dbReference type="Proteomes" id="UP000475862">
    <property type="component" value="Unassembled WGS sequence"/>
</dbReference>
<evidence type="ECO:0000256" key="6">
    <source>
        <dbReference type="ARBA" id="ARBA00022842"/>
    </source>
</evidence>
<protein>
    <recommendedName>
        <fullName evidence="9">3'-5' exonuclease</fullName>
    </recommendedName>
    <alternativeName>
        <fullName evidence="10">Werner Syndrome-like exonuclease</fullName>
    </alternativeName>
</protein>
<dbReference type="GO" id="GO:0005634">
    <property type="term" value="C:nucleus"/>
    <property type="evidence" value="ECO:0007669"/>
    <property type="project" value="UniProtKB-SubCell"/>
</dbReference>
<dbReference type="EMBL" id="VYZN01000009">
    <property type="protein sequence ID" value="KAE9543071.1"/>
    <property type="molecule type" value="Genomic_DNA"/>
</dbReference>
<comment type="subcellular location">
    <subcellularLocation>
        <location evidence="1">Nucleus</location>
    </subcellularLocation>
</comment>
<dbReference type="GO" id="GO:0006139">
    <property type="term" value="P:nucleobase-containing compound metabolic process"/>
    <property type="evidence" value="ECO:0007669"/>
    <property type="project" value="InterPro"/>
</dbReference>
<dbReference type="SUPFAM" id="SSF53098">
    <property type="entry name" value="Ribonuclease H-like"/>
    <property type="match status" value="1"/>
</dbReference>
<dbReference type="OrthoDB" id="10261556at2759"/>
<dbReference type="PANTHER" id="PTHR13620">
    <property type="entry name" value="3-5 EXONUCLEASE"/>
    <property type="match status" value="1"/>
</dbReference>
<dbReference type="AlphaFoldDB" id="A0A6G0U1T1"/>
<dbReference type="SMART" id="SM00474">
    <property type="entry name" value="35EXOc"/>
    <property type="match status" value="1"/>
</dbReference>
<comment type="similarity">
    <text evidence="8">Belongs to the WRNexo family.</text>
</comment>
<keyword evidence="2" id="KW-0540">Nuclease</keyword>
<reference evidence="13 14" key="1">
    <citation type="submission" date="2019-08" db="EMBL/GenBank/DDBJ databases">
        <title>The genome of the soybean aphid Biotype 1, its phylome, world population structure and adaptation to the North American continent.</title>
        <authorList>
            <person name="Giordano R."/>
            <person name="Donthu R.K."/>
            <person name="Hernandez A.G."/>
            <person name="Wright C.L."/>
            <person name="Zimin A.V."/>
        </authorList>
    </citation>
    <scope>NUCLEOTIDE SEQUENCE [LARGE SCALE GENOMIC DNA]</scope>
    <source>
        <tissue evidence="13">Whole aphids</tissue>
    </source>
</reference>
<keyword evidence="14" id="KW-1185">Reference proteome</keyword>
<dbReference type="Pfam" id="PF01612">
    <property type="entry name" value="DNA_pol_A_exo1"/>
    <property type="match status" value="1"/>
</dbReference>
<accession>A0A6G0U1T1</accession>
<evidence type="ECO:0000256" key="9">
    <source>
        <dbReference type="ARBA" id="ARBA00040531"/>
    </source>
</evidence>
<dbReference type="InterPro" id="IPR012337">
    <property type="entry name" value="RNaseH-like_sf"/>
</dbReference>
<dbReference type="GO" id="GO:0046872">
    <property type="term" value="F:metal ion binding"/>
    <property type="evidence" value="ECO:0007669"/>
    <property type="project" value="UniProtKB-KW"/>
</dbReference>
<evidence type="ECO:0000313" key="14">
    <source>
        <dbReference type="Proteomes" id="UP000475862"/>
    </source>
</evidence>
<evidence type="ECO:0000256" key="10">
    <source>
        <dbReference type="ARBA" id="ARBA00042761"/>
    </source>
</evidence>
<keyword evidence="6" id="KW-0460">Magnesium</keyword>
<gene>
    <name evidence="13" type="ORF">AGLY_002982</name>
</gene>
<proteinExistence type="inferred from homology"/>
<dbReference type="CDD" id="cd06141">
    <property type="entry name" value="WRN_exo"/>
    <property type="match status" value="1"/>
</dbReference>
<dbReference type="InterPro" id="IPR002562">
    <property type="entry name" value="3'-5'_exonuclease_dom"/>
</dbReference>
<dbReference type="GO" id="GO:0003676">
    <property type="term" value="F:nucleic acid binding"/>
    <property type="evidence" value="ECO:0007669"/>
    <property type="project" value="InterPro"/>
</dbReference>
<evidence type="ECO:0000256" key="3">
    <source>
        <dbReference type="ARBA" id="ARBA00022723"/>
    </source>
</evidence>
<keyword evidence="4" id="KW-0378">Hydrolase</keyword>
<dbReference type="InterPro" id="IPR036397">
    <property type="entry name" value="RNaseH_sf"/>
</dbReference>
<evidence type="ECO:0000256" key="4">
    <source>
        <dbReference type="ARBA" id="ARBA00022801"/>
    </source>
</evidence>
<name>A0A6G0U1T1_APHGL</name>
<evidence type="ECO:0000256" key="11">
    <source>
        <dbReference type="ARBA" id="ARBA00045901"/>
    </source>
</evidence>
<evidence type="ECO:0000256" key="5">
    <source>
        <dbReference type="ARBA" id="ARBA00022839"/>
    </source>
</evidence>
<evidence type="ECO:0000256" key="1">
    <source>
        <dbReference type="ARBA" id="ARBA00004123"/>
    </source>
</evidence>
<comment type="function">
    <text evidence="11">Has exonuclease activity on both single-stranded and duplex templates bearing overhangs, but not blunt ended duplex DNA, and cleaves in a 3'-5' direction. Essential for the formation of DNA replication focal centers. Has an important role in maintaining genome stability.</text>
</comment>
<keyword evidence="5" id="KW-0269">Exonuclease</keyword>
<dbReference type="PANTHER" id="PTHR13620:SF109">
    <property type="entry name" value="3'-5' EXONUCLEASE"/>
    <property type="match status" value="1"/>
</dbReference>
<sequence length="243" mass="28300">MANELLDLPLWMTEKPVINKTKKFIQFKGQIKQCIYPNMLASYAEEILNKIESSKIHKVVYGFDMEWPVTYNRKSNKTALIQICIDHSTCYLFHVCALELSFFTCYLLSYNVYHIIKLPSIFVYLINHPRVRWSGVCIKNDFLKLGRDFNVDVSGALSNIIDLATYTNKVLDFDSSTTWSMANLVQRLLKKDVNKDGNVRISSWDNTTLDQNQHMYAATDAFISLILYEHLKKFDKEDELQIN</sequence>
<dbReference type="GO" id="GO:0008408">
    <property type="term" value="F:3'-5' exonuclease activity"/>
    <property type="evidence" value="ECO:0007669"/>
    <property type="project" value="InterPro"/>
</dbReference>
<dbReference type="Gene3D" id="3.30.420.10">
    <property type="entry name" value="Ribonuclease H-like superfamily/Ribonuclease H"/>
    <property type="match status" value="1"/>
</dbReference>
<comment type="caution">
    <text evidence="13">The sequence shown here is derived from an EMBL/GenBank/DDBJ whole genome shotgun (WGS) entry which is preliminary data.</text>
</comment>
<evidence type="ECO:0000259" key="12">
    <source>
        <dbReference type="SMART" id="SM00474"/>
    </source>
</evidence>
<keyword evidence="3" id="KW-0479">Metal-binding</keyword>
<keyword evidence="7" id="KW-0539">Nucleus</keyword>
<evidence type="ECO:0000256" key="8">
    <source>
        <dbReference type="ARBA" id="ARBA00037949"/>
    </source>
</evidence>
<evidence type="ECO:0000313" key="13">
    <source>
        <dbReference type="EMBL" id="KAE9543071.1"/>
    </source>
</evidence>